<sequence>MTTMQRLLQLPVNAVNLVKTAQAQEEAKSPVLTPDGVQQTWYNAVRPDELRHLRSGGEQEERPTLEEGVTSAQTQPLRHDDLKEMLDSNKDSLKLEAMKRIVAMIARGKNASDLFPAVVKNVACKNIEVKKLVYVYLVRYAEEQQDLALLSISTFQRGLKDPNQLIRASALRVLSSIRVTIIVPIMMLAIKEAASDMSPYVRKTAAHAIPKLYSLDPEQKDQLIEVIEKLLADKTTLVAGSVVMAFEEVCPERIDLIHKNYRKLCNLLIDVEEWGQVVIINMLTRYARTQFLNPNMNESLLEDSGEKAFYGSDEEDEKDEKAEAAVLAKRKPYVMDPDHRLLLRNTKPLLQSRNAAVVMAVAQLYFHLAPKAEVGVIAKALVRLMRSHSEVQYVVLQNVATMSIKRRGMFEPYLKSFYIRSTDPTQIKVLKLEVLTNLANETNISTILREFQTYIKSMDKDFVAATIQAIGRCATNIGEVRDTCLNGLVLLLSNRDELVVAESVVVIKKLLQMQPEQHSDIIKHMAKLTDNIQVPMARASILWLIGEYCEHVPKIAPDVLRKMAKSFTNEEDIVKLQIINLAAKLYLTNSKQTKLLTQYVLNLAKYDQNYDIRDRARFIRQLIVPTDKTGVLSKYAKKLFLALKPAPVLESPFKDRDHFQLGSLSHLLNAKTGGYQELPDWPEAAPDPSVRNVEVPEWTKCSSREKRKEKKVEKPFYSDSGGESGPTESADSESDMASGSESGSQSGSEESGSESGSEESEEESESEKEEKKKKKKKADKSKGKKVAQESAESEQSSGEERKTVQKRKEPRSGSESESEDEEETSSETSESESESEQESESDTDTKRKKKTSSSKPPPKQPKKEKKEMSLLDLDDFDPSPSPQVTPVNNFLSSSLVTDLEGLSLTDSALSPVTISPTSSSVKTYELLHRITGEGLAVQYCFSRQPFSPDPHMVAVQIQFTNNTESEAKSLSIQEPKLQSGMRIKEFPEIEVVPPGVTISVVMGIDFCDSTQAANFQLCTHTRKFFVSIQPPVGELLVPVFMTENEFRKEQGQLMGMNEITERLTLGEKCQSDHVIVQRVTSAANLSRVPCGSEKECSLPLPLPPSSAPVSRFAGKTVTSGSLVLVTVVTKEGRAAQLTVNCEKMVIGTMLVKDILQALSQ</sequence>
<feature type="compositionally biased region" description="Acidic residues" evidence="12">
    <location>
        <begin position="756"/>
        <end position="767"/>
    </location>
</feature>
<evidence type="ECO:0000259" key="13">
    <source>
        <dbReference type="SMART" id="SM01355"/>
    </source>
</evidence>
<evidence type="ECO:0000256" key="2">
    <source>
        <dbReference type="ARBA" id="ARBA00004555"/>
    </source>
</evidence>
<dbReference type="EMBL" id="JAINUF010000013">
    <property type="protein sequence ID" value="KAJ8343998.1"/>
    <property type="molecule type" value="Genomic_DNA"/>
</dbReference>
<keyword evidence="15" id="KW-1185">Reference proteome</keyword>
<dbReference type="GO" id="GO:0016192">
    <property type="term" value="P:vesicle-mediated transport"/>
    <property type="evidence" value="ECO:0007669"/>
    <property type="project" value="InterPro"/>
</dbReference>
<keyword evidence="5" id="KW-0597">Phosphoprotein</keyword>
<evidence type="ECO:0000256" key="12">
    <source>
        <dbReference type="SAM" id="MobiDB-lite"/>
    </source>
</evidence>
<dbReference type="Pfam" id="PF24080">
    <property type="entry name" value="AP3B1_C_2"/>
    <property type="match status" value="1"/>
</dbReference>
<organism evidence="14 15">
    <name type="scientific">Synaphobranchus kaupii</name>
    <name type="common">Kaup's arrowtooth eel</name>
    <dbReference type="NCBI Taxonomy" id="118154"/>
    <lineage>
        <taxon>Eukaryota</taxon>
        <taxon>Metazoa</taxon>
        <taxon>Chordata</taxon>
        <taxon>Craniata</taxon>
        <taxon>Vertebrata</taxon>
        <taxon>Euteleostomi</taxon>
        <taxon>Actinopterygii</taxon>
        <taxon>Neopterygii</taxon>
        <taxon>Teleostei</taxon>
        <taxon>Anguilliformes</taxon>
        <taxon>Synaphobranchidae</taxon>
        <taxon>Synaphobranchus</taxon>
    </lineage>
</organism>
<evidence type="ECO:0000256" key="7">
    <source>
        <dbReference type="ARBA" id="ARBA00023034"/>
    </source>
</evidence>
<keyword evidence="6 11" id="KW-0653">Protein transport</keyword>
<dbReference type="SMART" id="SM01355">
    <property type="entry name" value="AP3B1_C"/>
    <property type="match status" value="1"/>
</dbReference>
<comment type="subcellular location">
    <subcellularLocation>
        <location evidence="1">Cytoplasmic vesicle</location>
        <location evidence="1">Clathrin-coated vesicle membrane</location>
        <topology evidence="1">Peripheral membrane protein</topology>
        <orientation evidence="1">Cytoplasmic side</orientation>
    </subcellularLocation>
    <subcellularLocation>
        <location evidence="2">Golgi apparatus</location>
    </subcellularLocation>
</comment>
<proteinExistence type="inferred from homology"/>
<comment type="similarity">
    <text evidence="3 11">Belongs to the adaptor complexes large subunit family.</text>
</comment>
<dbReference type="InterPro" id="IPR016024">
    <property type="entry name" value="ARM-type_fold"/>
</dbReference>
<dbReference type="InterPro" id="IPR013041">
    <property type="entry name" value="Clathrin_app_Ig-like_sf"/>
</dbReference>
<dbReference type="SUPFAM" id="SSF49348">
    <property type="entry name" value="Clathrin adaptor appendage domain"/>
    <property type="match status" value="1"/>
</dbReference>
<evidence type="ECO:0000313" key="14">
    <source>
        <dbReference type="EMBL" id="KAJ8343998.1"/>
    </source>
</evidence>
<dbReference type="InterPro" id="IPR011989">
    <property type="entry name" value="ARM-like"/>
</dbReference>
<feature type="compositionally biased region" description="Basic and acidic residues" evidence="12">
    <location>
        <begin position="702"/>
        <end position="716"/>
    </location>
</feature>
<evidence type="ECO:0000256" key="6">
    <source>
        <dbReference type="ARBA" id="ARBA00022927"/>
    </source>
</evidence>
<dbReference type="GO" id="GO:0030123">
    <property type="term" value="C:AP-3 adaptor complex"/>
    <property type="evidence" value="ECO:0007669"/>
    <property type="project" value="UniProtKB-UniRule"/>
</dbReference>
<dbReference type="Gene3D" id="1.25.10.10">
    <property type="entry name" value="Leucine-rich Repeat Variant"/>
    <property type="match status" value="1"/>
</dbReference>
<evidence type="ECO:0000256" key="11">
    <source>
        <dbReference type="PIRNR" id="PIRNR037096"/>
    </source>
</evidence>
<dbReference type="InterPro" id="IPR056314">
    <property type="entry name" value="AP3B1/2_C"/>
</dbReference>
<keyword evidence="8 11" id="KW-0472">Membrane</keyword>
<dbReference type="AlphaFoldDB" id="A0A9Q1ESA3"/>
<dbReference type="InterPro" id="IPR026739">
    <property type="entry name" value="AP_beta"/>
</dbReference>
<dbReference type="InterPro" id="IPR002553">
    <property type="entry name" value="Clathrin/coatomer_adapt-like_N"/>
</dbReference>
<evidence type="ECO:0000256" key="5">
    <source>
        <dbReference type="ARBA" id="ARBA00022553"/>
    </source>
</evidence>
<dbReference type="PANTHER" id="PTHR11134">
    <property type="entry name" value="ADAPTOR COMPLEX SUBUNIT BETA FAMILY MEMBER"/>
    <property type="match status" value="1"/>
</dbReference>
<feature type="region of interest" description="Disordered" evidence="12">
    <location>
        <begin position="699"/>
        <end position="883"/>
    </location>
</feature>
<dbReference type="GO" id="GO:0006886">
    <property type="term" value="P:intracellular protein transport"/>
    <property type="evidence" value="ECO:0007669"/>
    <property type="project" value="InterPro"/>
</dbReference>
<comment type="function">
    <text evidence="10">Subunit of non-clathrin- and clathrin-associated adaptor protein complex 3 (AP-3) that plays a role in protein sorting in the late-Golgi/trans-Golgi network (TGN) and/or endosomes. The AP complexes mediate both the recruitment of clathrin to membranes and the recognition of sorting signals within the cytosolic tails of transmembrane cargo molecules. AP-3 appears to be involved in the sorting of a subset of transmembrane proteins targeted to lysosomes and lysosome-related organelles. In concert with the BLOC-1 complex, AP-3 is required to target cargos into vesicles assembled at cell bodies for delivery into neurites and nerve terminals.</text>
</comment>
<evidence type="ECO:0000256" key="4">
    <source>
        <dbReference type="ARBA" id="ARBA00022448"/>
    </source>
</evidence>
<dbReference type="InterPro" id="IPR029390">
    <property type="entry name" value="AP3B_C"/>
</dbReference>
<evidence type="ECO:0000256" key="10">
    <source>
        <dbReference type="ARBA" id="ARBA00023570"/>
    </source>
</evidence>
<feature type="region of interest" description="Disordered" evidence="12">
    <location>
        <begin position="54"/>
        <end position="75"/>
    </location>
</feature>
<name>A0A9Q1ESA3_SYNKA</name>
<comment type="caution">
    <text evidence="14">The sequence shown here is derived from an EMBL/GenBank/DDBJ whole genome shotgun (WGS) entry which is preliminary data.</text>
</comment>
<dbReference type="OrthoDB" id="302453at2759"/>
<evidence type="ECO:0000256" key="1">
    <source>
        <dbReference type="ARBA" id="ARBA00004145"/>
    </source>
</evidence>
<dbReference type="GO" id="GO:0030665">
    <property type="term" value="C:clathrin-coated vesicle membrane"/>
    <property type="evidence" value="ECO:0007669"/>
    <property type="project" value="UniProtKB-SubCell"/>
</dbReference>
<dbReference type="Proteomes" id="UP001152622">
    <property type="component" value="Chromosome 13"/>
</dbReference>
<protein>
    <recommendedName>
        <fullName evidence="11">AP-3 complex subunit beta</fullName>
    </recommendedName>
</protein>
<evidence type="ECO:0000256" key="8">
    <source>
        <dbReference type="ARBA" id="ARBA00023136"/>
    </source>
</evidence>
<feature type="domain" description="AP-3 complex subunit beta C-terminal" evidence="13">
    <location>
        <begin position="863"/>
        <end position="1011"/>
    </location>
</feature>
<feature type="compositionally biased region" description="Low complexity" evidence="12">
    <location>
        <begin position="735"/>
        <end position="755"/>
    </location>
</feature>
<evidence type="ECO:0000256" key="9">
    <source>
        <dbReference type="ARBA" id="ARBA00023329"/>
    </source>
</evidence>
<dbReference type="PIRSF" id="PIRSF037096">
    <property type="entry name" value="AP3_complex_beta"/>
    <property type="match status" value="1"/>
</dbReference>
<feature type="compositionally biased region" description="Acidic residues" evidence="12">
    <location>
        <begin position="816"/>
        <end position="842"/>
    </location>
</feature>
<dbReference type="GO" id="GO:0005794">
    <property type="term" value="C:Golgi apparatus"/>
    <property type="evidence" value="ECO:0007669"/>
    <property type="project" value="UniProtKB-SubCell"/>
</dbReference>
<dbReference type="Pfam" id="PF14796">
    <property type="entry name" value="AP3B1_C"/>
    <property type="match status" value="1"/>
</dbReference>
<feature type="compositionally biased region" description="Basic and acidic residues" evidence="12">
    <location>
        <begin position="798"/>
        <end position="814"/>
    </location>
</feature>
<gene>
    <name evidence="14" type="ORF">SKAU_G00313270</name>
</gene>
<evidence type="ECO:0000313" key="15">
    <source>
        <dbReference type="Proteomes" id="UP001152622"/>
    </source>
</evidence>
<dbReference type="Pfam" id="PF01602">
    <property type="entry name" value="Adaptin_N"/>
    <property type="match status" value="1"/>
</dbReference>
<feature type="compositionally biased region" description="Basic and acidic residues" evidence="12">
    <location>
        <begin position="54"/>
        <end position="65"/>
    </location>
</feature>
<feature type="compositionally biased region" description="Basic residues" evidence="12">
    <location>
        <begin position="771"/>
        <end position="785"/>
    </location>
</feature>
<dbReference type="InterPro" id="IPR026740">
    <property type="entry name" value="AP3_beta"/>
</dbReference>
<keyword evidence="7" id="KW-0333">Golgi apparatus</keyword>
<dbReference type="SUPFAM" id="SSF48371">
    <property type="entry name" value="ARM repeat"/>
    <property type="match status" value="1"/>
</dbReference>
<reference evidence="14" key="1">
    <citation type="journal article" date="2023" name="Science">
        <title>Genome structures resolve the early diversification of teleost fishes.</title>
        <authorList>
            <person name="Parey E."/>
            <person name="Louis A."/>
            <person name="Montfort J."/>
            <person name="Bouchez O."/>
            <person name="Roques C."/>
            <person name="Iampietro C."/>
            <person name="Lluch J."/>
            <person name="Castinel A."/>
            <person name="Donnadieu C."/>
            <person name="Desvignes T."/>
            <person name="Floi Bucao C."/>
            <person name="Jouanno E."/>
            <person name="Wen M."/>
            <person name="Mejri S."/>
            <person name="Dirks R."/>
            <person name="Jansen H."/>
            <person name="Henkel C."/>
            <person name="Chen W.J."/>
            <person name="Zahm M."/>
            <person name="Cabau C."/>
            <person name="Klopp C."/>
            <person name="Thompson A.W."/>
            <person name="Robinson-Rechavi M."/>
            <person name="Braasch I."/>
            <person name="Lecointre G."/>
            <person name="Bobe J."/>
            <person name="Postlethwait J.H."/>
            <person name="Berthelot C."/>
            <person name="Roest Crollius H."/>
            <person name="Guiguen Y."/>
        </authorList>
    </citation>
    <scope>NUCLEOTIDE SEQUENCE</scope>
    <source>
        <strain evidence="14">WJC10195</strain>
    </source>
</reference>
<accession>A0A9Q1ESA3</accession>
<keyword evidence="9" id="KW-0968">Cytoplasmic vesicle</keyword>
<evidence type="ECO:0000256" key="3">
    <source>
        <dbReference type="ARBA" id="ARBA00006613"/>
    </source>
</evidence>
<keyword evidence="4 11" id="KW-0813">Transport</keyword>